<dbReference type="InterPro" id="IPR006652">
    <property type="entry name" value="Kelch_1"/>
</dbReference>
<accession>A0A9D1U4A4</accession>
<reference evidence="1" key="1">
    <citation type="journal article" date="2021" name="PeerJ">
        <title>Extensive microbial diversity within the chicken gut microbiome revealed by metagenomics and culture.</title>
        <authorList>
            <person name="Gilroy R."/>
            <person name="Ravi A."/>
            <person name="Getino M."/>
            <person name="Pursley I."/>
            <person name="Horton D.L."/>
            <person name="Alikhan N.F."/>
            <person name="Baker D."/>
            <person name="Gharbi K."/>
            <person name="Hall N."/>
            <person name="Watson M."/>
            <person name="Adriaenssens E.M."/>
            <person name="Foster-Nyarko E."/>
            <person name="Jarju S."/>
            <person name="Secka A."/>
            <person name="Antonio M."/>
            <person name="Oren A."/>
            <person name="Chaudhuri R.R."/>
            <person name="La Ragione R."/>
            <person name="Hildebrand F."/>
            <person name="Pallen M.J."/>
        </authorList>
    </citation>
    <scope>NUCLEOTIDE SEQUENCE</scope>
    <source>
        <strain evidence="1">ChiHejej3B27-2180</strain>
    </source>
</reference>
<organism evidence="1 2">
    <name type="scientific">Candidatus Limosilactobacillus merdipullorum</name>
    <dbReference type="NCBI Taxonomy" id="2838653"/>
    <lineage>
        <taxon>Bacteria</taxon>
        <taxon>Bacillati</taxon>
        <taxon>Bacillota</taxon>
        <taxon>Bacilli</taxon>
        <taxon>Lactobacillales</taxon>
        <taxon>Lactobacillaceae</taxon>
        <taxon>Limosilactobacillus</taxon>
    </lineage>
</organism>
<name>A0A9D1U4A4_9LACO</name>
<proteinExistence type="predicted"/>
<reference evidence="1" key="2">
    <citation type="submission" date="2021-04" db="EMBL/GenBank/DDBJ databases">
        <authorList>
            <person name="Gilroy R."/>
        </authorList>
    </citation>
    <scope>NUCLEOTIDE SEQUENCE</scope>
    <source>
        <strain evidence="1">ChiHejej3B27-2180</strain>
    </source>
</reference>
<dbReference type="AlphaFoldDB" id="A0A9D1U4A4"/>
<dbReference type="Pfam" id="PF01344">
    <property type="entry name" value="Kelch_1"/>
    <property type="match status" value="1"/>
</dbReference>
<evidence type="ECO:0000313" key="1">
    <source>
        <dbReference type="EMBL" id="HIW70154.1"/>
    </source>
</evidence>
<evidence type="ECO:0000313" key="2">
    <source>
        <dbReference type="Proteomes" id="UP000886878"/>
    </source>
</evidence>
<protein>
    <submittedName>
        <fullName evidence="1">Uncharacterized protein</fullName>
    </submittedName>
</protein>
<dbReference type="EMBL" id="DXGK01000038">
    <property type="protein sequence ID" value="HIW70154.1"/>
    <property type="molecule type" value="Genomic_DNA"/>
</dbReference>
<dbReference type="Proteomes" id="UP000886878">
    <property type="component" value="Unassembled WGS sequence"/>
</dbReference>
<sequence>MGWLPTSTRSVVALNGLILAIGGYRRSSSHCCWC</sequence>
<gene>
    <name evidence="1" type="ORF">H9876_02050</name>
</gene>
<comment type="caution">
    <text evidence="1">The sequence shown here is derived from an EMBL/GenBank/DDBJ whole genome shotgun (WGS) entry which is preliminary data.</text>
</comment>